<protein>
    <submittedName>
        <fullName evidence="1">Uncharacterized protein</fullName>
    </submittedName>
</protein>
<keyword evidence="2" id="KW-1185">Reference proteome</keyword>
<evidence type="ECO:0000313" key="2">
    <source>
        <dbReference type="Proteomes" id="UP000594480"/>
    </source>
</evidence>
<proteinExistence type="predicted"/>
<dbReference type="KEGG" id="msf:IT882_13315"/>
<dbReference type="EMBL" id="CP064760">
    <property type="protein sequence ID" value="QPE04168.1"/>
    <property type="molecule type" value="Genomic_DNA"/>
</dbReference>
<evidence type="ECO:0000313" key="1">
    <source>
        <dbReference type="EMBL" id="QPE04168.1"/>
    </source>
</evidence>
<accession>A0A7S8MWU5</accession>
<name>A0A7S8MWU5_9MICO</name>
<dbReference type="AlphaFoldDB" id="A0A7S8MWU5"/>
<reference evidence="1 2" key="1">
    <citation type="submission" date="2020-11" db="EMBL/GenBank/DDBJ databases">
        <title>Amino acid is mineralized and recycled by bacteria in oceanic microbiome.</title>
        <authorList>
            <person name="Zheng L.Y."/>
        </authorList>
    </citation>
    <scope>NUCLEOTIDE SEQUENCE [LARGE SCALE GENOMIC DNA]</scope>
    <source>
        <strain evidence="1 2">A32-1</strain>
    </source>
</reference>
<dbReference type="Proteomes" id="UP000594480">
    <property type="component" value="Chromosome"/>
</dbReference>
<gene>
    <name evidence="1" type="ORF">IT882_13315</name>
</gene>
<sequence length="135" mass="14613">MREISIAGRTVTVSLVATTHGEDGDIQRYLVEVSGSDAATHLSILRMTSAVDARAMASAIETELLLDYPGSRDDGVLRDPSVRAWRDEHRTAIEAALGQLRDEIAGMPPEPVSDLERTLLRAFEMDPDAPDPGDA</sequence>
<dbReference type="RefSeq" id="WP_195692258.1">
    <property type="nucleotide sequence ID" value="NZ_CP064760.1"/>
</dbReference>
<organism evidence="1 2">
    <name type="scientific">Microbacterium schleiferi</name>
    <dbReference type="NCBI Taxonomy" id="69362"/>
    <lineage>
        <taxon>Bacteria</taxon>
        <taxon>Bacillati</taxon>
        <taxon>Actinomycetota</taxon>
        <taxon>Actinomycetes</taxon>
        <taxon>Micrococcales</taxon>
        <taxon>Microbacteriaceae</taxon>
        <taxon>Microbacterium</taxon>
    </lineage>
</organism>